<organism evidence="3 4">
    <name type="scientific">Paenibacillus lacisoli</name>
    <dbReference type="NCBI Taxonomy" id="3064525"/>
    <lineage>
        <taxon>Bacteria</taxon>
        <taxon>Bacillati</taxon>
        <taxon>Bacillota</taxon>
        <taxon>Bacilli</taxon>
        <taxon>Bacillales</taxon>
        <taxon>Paenibacillaceae</taxon>
        <taxon>Paenibacillus</taxon>
    </lineage>
</organism>
<reference evidence="3 4" key="1">
    <citation type="submission" date="2023-07" db="EMBL/GenBank/DDBJ databases">
        <title>Paenibacillus sp. JX-17 nov. isolated from soil.</title>
        <authorList>
            <person name="Wan Y."/>
            <person name="Liu B."/>
        </authorList>
    </citation>
    <scope>NUCLEOTIDE SEQUENCE [LARGE SCALE GENOMIC DNA]</scope>
    <source>
        <strain evidence="3 4">JX-17</strain>
    </source>
</reference>
<feature type="transmembrane region" description="Helical" evidence="2">
    <location>
        <begin position="7"/>
        <end position="26"/>
    </location>
</feature>
<keyword evidence="4" id="KW-1185">Reference proteome</keyword>
<feature type="compositionally biased region" description="Acidic residues" evidence="1">
    <location>
        <begin position="57"/>
        <end position="69"/>
    </location>
</feature>
<comment type="caution">
    <text evidence="3">The sequence shown here is derived from an EMBL/GenBank/DDBJ whole genome shotgun (WGS) entry which is preliminary data.</text>
</comment>
<keyword evidence="2" id="KW-1133">Transmembrane helix</keyword>
<feature type="region of interest" description="Disordered" evidence="1">
    <location>
        <begin position="129"/>
        <end position="151"/>
    </location>
</feature>
<accession>A0ABT9C889</accession>
<evidence type="ECO:0000313" key="4">
    <source>
        <dbReference type="Proteomes" id="UP001240171"/>
    </source>
</evidence>
<gene>
    <name evidence="3" type="ORF">Q5741_03415</name>
</gene>
<name>A0ABT9C889_9BACL</name>
<evidence type="ECO:0000256" key="2">
    <source>
        <dbReference type="SAM" id="Phobius"/>
    </source>
</evidence>
<feature type="compositionally biased region" description="Basic and acidic residues" evidence="1">
    <location>
        <begin position="88"/>
        <end position="101"/>
    </location>
</feature>
<dbReference type="Proteomes" id="UP001240171">
    <property type="component" value="Unassembled WGS sequence"/>
</dbReference>
<evidence type="ECO:0000313" key="3">
    <source>
        <dbReference type="EMBL" id="MDO7905459.1"/>
    </source>
</evidence>
<evidence type="ECO:0000256" key="1">
    <source>
        <dbReference type="SAM" id="MobiDB-lite"/>
    </source>
</evidence>
<feature type="region of interest" description="Disordered" evidence="1">
    <location>
        <begin position="36"/>
        <end position="101"/>
    </location>
</feature>
<keyword evidence="2" id="KW-0472">Membrane</keyword>
<keyword evidence="2" id="KW-0812">Transmembrane</keyword>
<proteinExistence type="predicted"/>
<sequence length="183" mass="20558">MDNLVDWIVNHIYIVFVVVFALYSMFSKGVKGATKGGMPTFGGKPESAETQRNSDSSDSDDDWDEDTDESSPYSDSHTAARRPSYNTFEKEYDGEGKTMELDTTLDDRIREMEAERRRIQKHLDSVSTSHMPGVTELSDSSSSSIENDNNIQADDLRRGIVWAEILGPPRAKQSLAASRRTQR</sequence>
<protein>
    <submittedName>
        <fullName evidence="3">Uncharacterized protein</fullName>
    </submittedName>
</protein>
<dbReference type="EMBL" id="JAUQTB010000001">
    <property type="protein sequence ID" value="MDO7905459.1"/>
    <property type="molecule type" value="Genomic_DNA"/>
</dbReference>
<dbReference type="RefSeq" id="WP_305022623.1">
    <property type="nucleotide sequence ID" value="NZ_JAUQTB010000001.1"/>
</dbReference>